<feature type="transmembrane region" description="Helical" evidence="7">
    <location>
        <begin position="356"/>
        <end position="382"/>
    </location>
</feature>
<keyword evidence="6 7" id="KW-0472">Membrane</keyword>
<feature type="transmembrane region" description="Helical" evidence="7">
    <location>
        <begin position="133"/>
        <end position="156"/>
    </location>
</feature>
<evidence type="ECO:0000256" key="7">
    <source>
        <dbReference type="RuleBase" id="RU369079"/>
    </source>
</evidence>
<feature type="domain" description="TRAP C4-dicarboxylate transport system permease DctM subunit" evidence="8">
    <location>
        <begin position="7"/>
        <end position="414"/>
    </location>
</feature>
<dbReference type="PANTHER" id="PTHR33362">
    <property type="entry name" value="SIALIC ACID TRAP TRANSPORTER PERMEASE PROTEIN SIAT-RELATED"/>
    <property type="match status" value="1"/>
</dbReference>
<protein>
    <recommendedName>
        <fullName evidence="7">TRAP transporter large permease protein</fullName>
    </recommendedName>
</protein>
<evidence type="ECO:0000256" key="2">
    <source>
        <dbReference type="ARBA" id="ARBA00022475"/>
    </source>
</evidence>
<keyword evidence="3 7" id="KW-0997">Cell inner membrane</keyword>
<feature type="transmembrane region" description="Helical" evidence="7">
    <location>
        <begin position="52"/>
        <end position="71"/>
    </location>
</feature>
<dbReference type="AlphaFoldDB" id="A0A240UDY5"/>
<dbReference type="EMBL" id="CP021366">
    <property type="protein sequence ID" value="ART59230.1"/>
    <property type="molecule type" value="Genomic_DNA"/>
</dbReference>
<keyword evidence="4 7" id="KW-0812">Transmembrane</keyword>
<evidence type="ECO:0000256" key="5">
    <source>
        <dbReference type="ARBA" id="ARBA00022989"/>
    </source>
</evidence>
<feature type="transmembrane region" description="Helical" evidence="7">
    <location>
        <begin position="394"/>
        <end position="415"/>
    </location>
</feature>
<feature type="transmembrane region" description="Helical" evidence="7">
    <location>
        <begin position="331"/>
        <end position="350"/>
    </location>
</feature>
<dbReference type="PIRSF" id="PIRSF006066">
    <property type="entry name" value="HI0050"/>
    <property type="match status" value="1"/>
</dbReference>
<name>A0A240UDY5_9BURK</name>
<sequence>MTPVMITTMVLCFALTVSVAVSIGLASILGIQVANANMLIAVKEMFTSINKFPLAAIPFFILAGNLMETGGISRRLVEFAKSIVGGVQGGLPMTCVLTCMIFAAVSGSSVATTFAIGAILIPALIKHGYPTSYAAALQATSAELGVIIPPSIPMILYGVSAEVSIGELFIAGFGPGLLISAALMLFVWAYCKYKGWGKNDGDGRMPFGKATLQAGWALFMPVIILGGIYGGVFTPTEASAVAVFYALVVGVVIYREIKVKDLFAILRKSAISSAVIMFIIANAGLFAFLITRAGVPDAIGRWLEAVLQSPTLFLLGVNAALFIIGMFIETSAAIIVLAPILAPVAMHFGVDPVHFGLIMVVNLALGMITPPFGVNLFAACTVARISLDRIVKHLLPFVGVILVCLMVVTYVPWISLALRDLVYAK</sequence>
<evidence type="ECO:0000256" key="6">
    <source>
        <dbReference type="ARBA" id="ARBA00023136"/>
    </source>
</evidence>
<dbReference type="GO" id="GO:0022857">
    <property type="term" value="F:transmembrane transporter activity"/>
    <property type="evidence" value="ECO:0007669"/>
    <property type="project" value="UniProtKB-UniRule"/>
</dbReference>
<evidence type="ECO:0000259" key="8">
    <source>
        <dbReference type="Pfam" id="PF06808"/>
    </source>
</evidence>
<gene>
    <name evidence="9" type="ORF">CBP36_10595</name>
</gene>
<feature type="transmembrane region" description="Helical" evidence="7">
    <location>
        <begin position="212"/>
        <end position="232"/>
    </location>
</feature>
<feature type="transmembrane region" description="Helical" evidence="7">
    <location>
        <begin position="269"/>
        <end position="290"/>
    </location>
</feature>
<comment type="function">
    <text evidence="7">Part of the tripartite ATP-independent periplasmic (TRAP) transport system.</text>
</comment>
<evidence type="ECO:0000313" key="9">
    <source>
        <dbReference type="EMBL" id="ART59230.1"/>
    </source>
</evidence>
<dbReference type="GO" id="GO:0005886">
    <property type="term" value="C:plasma membrane"/>
    <property type="evidence" value="ECO:0007669"/>
    <property type="project" value="UniProtKB-SubCell"/>
</dbReference>
<dbReference type="Pfam" id="PF06808">
    <property type="entry name" value="DctM"/>
    <property type="match status" value="1"/>
</dbReference>
<dbReference type="InterPro" id="IPR004681">
    <property type="entry name" value="TRAP_DctM"/>
</dbReference>
<feature type="transmembrane region" description="Helical" evidence="7">
    <location>
        <begin position="238"/>
        <end position="257"/>
    </location>
</feature>
<dbReference type="Proteomes" id="UP000194440">
    <property type="component" value="Chromosome"/>
</dbReference>
<feature type="transmembrane region" description="Helical" evidence="7">
    <location>
        <begin position="302"/>
        <end position="324"/>
    </location>
</feature>
<dbReference type="NCBIfam" id="TIGR00786">
    <property type="entry name" value="dctM"/>
    <property type="match status" value="1"/>
</dbReference>
<evidence type="ECO:0000256" key="1">
    <source>
        <dbReference type="ARBA" id="ARBA00004429"/>
    </source>
</evidence>
<comment type="subcellular location">
    <subcellularLocation>
        <location evidence="1 7">Cell inner membrane</location>
        <topology evidence="1 7">Multi-pass membrane protein</topology>
    </subcellularLocation>
</comment>
<evidence type="ECO:0000256" key="4">
    <source>
        <dbReference type="ARBA" id="ARBA00022692"/>
    </source>
</evidence>
<dbReference type="KEGG" id="acis:CBP35_08330"/>
<evidence type="ECO:0000256" key="3">
    <source>
        <dbReference type="ARBA" id="ARBA00022519"/>
    </source>
</evidence>
<dbReference type="OrthoDB" id="9777699at2"/>
<evidence type="ECO:0000313" key="10">
    <source>
        <dbReference type="Proteomes" id="UP000194440"/>
    </source>
</evidence>
<dbReference type="PANTHER" id="PTHR33362:SF5">
    <property type="entry name" value="C4-DICARBOXYLATE TRAP TRANSPORTER LARGE PERMEASE PROTEIN DCTM"/>
    <property type="match status" value="1"/>
</dbReference>
<keyword evidence="2" id="KW-1003">Cell membrane</keyword>
<feature type="transmembrane region" description="Helical" evidence="7">
    <location>
        <begin position="6"/>
        <end position="31"/>
    </location>
</feature>
<keyword evidence="10" id="KW-1185">Reference proteome</keyword>
<keyword evidence="5 7" id="KW-1133">Transmembrane helix</keyword>
<dbReference type="KEGG" id="acip:CBP36_10595"/>
<feature type="transmembrane region" description="Helical" evidence="7">
    <location>
        <begin position="91"/>
        <end position="121"/>
    </location>
</feature>
<organism evidence="9 10">
    <name type="scientific">Acidovorax carolinensis</name>
    <dbReference type="NCBI Taxonomy" id="553814"/>
    <lineage>
        <taxon>Bacteria</taxon>
        <taxon>Pseudomonadati</taxon>
        <taxon>Pseudomonadota</taxon>
        <taxon>Betaproteobacteria</taxon>
        <taxon>Burkholderiales</taxon>
        <taxon>Comamonadaceae</taxon>
        <taxon>Acidovorax</taxon>
    </lineage>
</organism>
<reference evidence="9" key="1">
    <citation type="submission" date="2017-05" db="EMBL/GenBank/DDBJ databases">
        <title>Polyphasic characterization of four soil-derived phenanthrene-degrading Acidovorax strains and proposal of Acidovorax phenanthrenivorans sp. nov.</title>
        <authorList>
            <person name="Singleton D."/>
            <person name="Lee J."/>
            <person name="Dickey A.N."/>
            <person name="Stroud A."/>
            <person name="Scholl E.H."/>
            <person name="Wright F.A."/>
            <person name="Aitken M.D."/>
        </authorList>
    </citation>
    <scope>NUCLEOTIDE SEQUENCE</scope>
    <source>
        <strain evidence="9">P4</strain>
    </source>
</reference>
<comment type="similarity">
    <text evidence="7">Belongs to the TRAP transporter large permease family.</text>
</comment>
<dbReference type="RefSeq" id="WP_086927392.1">
    <property type="nucleotide sequence ID" value="NZ_CP021362.1"/>
</dbReference>
<keyword evidence="7" id="KW-0813">Transport</keyword>
<comment type="subunit">
    <text evidence="7">The complex comprises the extracytoplasmic solute receptor protein and the two transmembrane proteins.</text>
</comment>
<dbReference type="InterPro" id="IPR010656">
    <property type="entry name" value="DctM"/>
</dbReference>
<proteinExistence type="inferred from homology"/>
<accession>A0A240UDY5</accession>
<feature type="transmembrane region" description="Helical" evidence="7">
    <location>
        <begin position="168"/>
        <end position="191"/>
    </location>
</feature>